<dbReference type="InterPro" id="IPR037992">
    <property type="entry name" value="TRAPPC6/Trs33"/>
</dbReference>
<dbReference type="GO" id="GO:0005801">
    <property type="term" value="C:cis-Golgi network"/>
    <property type="evidence" value="ECO:0007669"/>
    <property type="project" value="TreeGrafter"/>
</dbReference>
<proteinExistence type="inferred from homology"/>
<dbReference type="GO" id="GO:0005802">
    <property type="term" value="C:trans-Golgi network"/>
    <property type="evidence" value="ECO:0007669"/>
    <property type="project" value="TreeGrafter"/>
</dbReference>
<dbReference type="GO" id="GO:0006888">
    <property type="term" value="P:endoplasmic reticulum to Golgi vesicle-mediated transport"/>
    <property type="evidence" value="ECO:0007669"/>
    <property type="project" value="TreeGrafter"/>
</dbReference>
<dbReference type="SUPFAM" id="SSF111126">
    <property type="entry name" value="Ligand-binding domain in the NO signalling and Golgi transport"/>
    <property type="match status" value="1"/>
</dbReference>
<dbReference type="InterPro" id="IPR007194">
    <property type="entry name" value="TRAPP_component"/>
</dbReference>
<dbReference type="Pfam" id="PF04051">
    <property type="entry name" value="TRAPP"/>
    <property type="match status" value="1"/>
</dbReference>
<gene>
    <name evidence="2" type="ORF">OC846_000031</name>
</gene>
<sequence length="247" mass="25998">MTTKPSTAAHRLSLGQPSAATAPAYALPALSGSTASGRGSNVAGSQPVTQHALHLSAPAPRLVDSHALLLLTTEMHSVLSASASHCAQQTAELSKTLAKANLRGSDPSTFTADLESETAVRMEAVGFHVGASIAQRLAGLRPPLSSTLDVLKFVCKELWTTIWEKQVDNLRTNHRGVYVLQDNSFKPLLRLSTPLGQAETARLSKAHLAYPIGIIRGALSQMGVPATVVAEANQLPQCVFHVKTTAG</sequence>
<keyword evidence="3" id="KW-1185">Reference proteome</keyword>
<evidence type="ECO:0000313" key="2">
    <source>
        <dbReference type="EMBL" id="KAK0558039.1"/>
    </source>
</evidence>
<comment type="caution">
    <text evidence="2">The sequence shown here is derived from an EMBL/GenBank/DDBJ whole genome shotgun (WGS) entry which is preliminary data.</text>
</comment>
<evidence type="ECO:0000313" key="3">
    <source>
        <dbReference type="Proteomes" id="UP001176517"/>
    </source>
</evidence>
<organism evidence="2 3">
    <name type="scientific">Tilletia horrida</name>
    <dbReference type="NCBI Taxonomy" id="155126"/>
    <lineage>
        <taxon>Eukaryota</taxon>
        <taxon>Fungi</taxon>
        <taxon>Dikarya</taxon>
        <taxon>Basidiomycota</taxon>
        <taxon>Ustilaginomycotina</taxon>
        <taxon>Exobasidiomycetes</taxon>
        <taxon>Tilletiales</taxon>
        <taxon>Tilletiaceae</taxon>
        <taxon>Tilletia</taxon>
    </lineage>
</organism>
<accession>A0AAN6GVT2</accession>
<dbReference type="PANTHER" id="PTHR12817:SF0">
    <property type="entry name" value="GEO08327P1"/>
    <property type="match status" value="1"/>
</dbReference>
<dbReference type="CDD" id="cd14944">
    <property type="entry name" value="TRAPPC6A_Trs33"/>
    <property type="match status" value="1"/>
</dbReference>
<dbReference type="InterPro" id="IPR024096">
    <property type="entry name" value="NO_sig/Golgi_transp_ligand-bd"/>
</dbReference>
<name>A0AAN6GVT2_9BASI</name>
<reference evidence="2" key="1">
    <citation type="journal article" date="2023" name="PhytoFront">
        <title>Draft Genome Resources of Seven Strains of Tilletia horrida, Causal Agent of Kernel Smut of Rice.</title>
        <authorList>
            <person name="Khanal S."/>
            <person name="Antony Babu S."/>
            <person name="Zhou X.G."/>
        </authorList>
    </citation>
    <scope>NUCLEOTIDE SEQUENCE</scope>
    <source>
        <strain evidence="2">TX6</strain>
    </source>
</reference>
<dbReference type="GO" id="GO:0030008">
    <property type="term" value="C:TRAPP complex"/>
    <property type="evidence" value="ECO:0007669"/>
    <property type="project" value="TreeGrafter"/>
</dbReference>
<dbReference type="Gene3D" id="3.30.1380.20">
    <property type="entry name" value="Trafficking protein particle complex subunit 3"/>
    <property type="match status" value="1"/>
</dbReference>
<dbReference type="Proteomes" id="UP001176517">
    <property type="component" value="Unassembled WGS sequence"/>
</dbReference>
<comment type="similarity">
    <text evidence="1">Belongs to the TRAPP small subunits family. BET3 subfamily.</text>
</comment>
<dbReference type="AlphaFoldDB" id="A0AAN6GVT2"/>
<evidence type="ECO:0008006" key="4">
    <source>
        <dbReference type="Google" id="ProtNLM"/>
    </source>
</evidence>
<dbReference type="EMBL" id="JAPDMZ010000001">
    <property type="protein sequence ID" value="KAK0558039.1"/>
    <property type="molecule type" value="Genomic_DNA"/>
</dbReference>
<protein>
    <recommendedName>
        <fullName evidence="4">Trafficking protein particle complex subunit</fullName>
    </recommendedName>
</protein>
<dbReference type="PANTHER" id="PTHR12817">
    <property type="entry name" value="TRAFFICKING PROTEIN PARTICLE COMPLEX SUBUNIT 6B"/>
    <property type="match status" value="1"/>
</dbReference>
<evidence type="ECO:0000256" key="1">
    <source>
        <dbReference type="ARBA" id="ARBA00006218"/>
    </source>
</evidence>